<name>A0ABD1KZX3_9FABA</name>
<feature type="compositionally biased region" description="Basic and acidic residues" evidence="5">
    <location>
        <begin position="54"/>
        <end position="65"/>
    </location>
</feature>
<reference evidence="6 7" key="1">
    <citation type="submission" date="2024-08" db="EMBL/GenBank/DDBJ databases">
        <title>Insights into the chromosomal genome structure of Flemingia macrophylla.</title>
        <authorList>
            <person name="Ding Y."/>
            <person name="Zhao Y."/>
            <person name="Bi W."/>
            <person name="Wu M."/>
            <person name="Zhao G."/>
            <person name="Gong Y."/>
            <person name="Li W."/>
            <person name="Zhang P."/>
        </authorList>
    </citation>
    <scope>NUCLEOTIDE SEQUENCE [LARGE SCALE GENOMIC DNA]</scope>
    <source>
        <strain evidence="6">DYQJB</strain>
        <tissue evidence="6">Leaf</tissue>
    </source>
</reference>
<keyword evidence="2" id="KW-0805">Transcription regulation</keyword>
<evidence type="ECO:0000313" key="7">
    <source>
        <dbReference type="Proteomes" id="UP001603857"/>
    </source>
</evidence>
<dbReference type="Proteomes" id="UP001603857">
    <property type="component" value="Unassembled WGS sequence"/>
</dbReference>
<evidence type="ECO:0000256" key="1">
    <source>
        <dbReference type="ARBA" id="ARBA00004123"/>
    </source>
</evidence>
<keyword evidence="3" id="KW-0804">Transcription</keyword>
<protein>
    <submittedName>
        <fullName evidence="6">Uncharacterized protein</fullName>
    </submittedName>
</protein>
<dbReference type="InterPro" id="IPR044660">
    <property type="entry name" value="IBH1-like"/>
</dbReference>
<dbReference type="CDD" id="cd11444">
    <property type="entry name" value="bHLH_AtIBH1_like"/>
    <property type="match status" value="1"/>
</dbReference>
<evidence type="ECO:0000256" key="5">
    <source>
        <dbReference type="SAM" id="MobiDB-lite"/>
    </source>
</evidence>
<feature type="compositionally biased region" description="Acidic residues" evidence="5">
    <location>
        <begin position="1"/>
        <end position="10"/>
    </location>
</feature>
<evidence type="ECO:0000256" key="4">
    <source>
        <dbReference type="ARBA" id="ARBA00023242"/>
    </source>
</evidence>
<dbReference type="GO" id="GO:0005634">
    <property type="term" value="C:nucleus"/>
    <property type="evidence" value="ECO:0007669"/>
    <property type="project" value="UniProtKB-SubCell"/>
</dbReference>
<accession>A0ABD1KZX3</accession>
<evidence type="ECO:0000313" key="6">
    <source>
        <dbReference type="EMBL" id="KAL2316801.1"/>
    </source>
</evidence>
<dbReference type="EMBL" id="JBGMDY010000011">
    <property type="protein sequence ID" value="KAL2316801.1"/>
    <property type="molecule type" value="Genomic_DNA"/>
</dbReference>
<comment type="caution">
    <text evidence="6">The sequence shown here is derived from an EMBL/GenBank/DDBJ whole genome shotgun (WGS) entry which is preliminary data.</text>
</comment>
<dbReference type="PANTHER" id="PTHR33124">
    <property type="entry name" value="TRANSCRIPTION FACTOR IBH1-LIKE 1"/>
    <property type="match status" value="1"/>
</dbReference>
<sequence>MSSSMEEEDTLIPTFLRKPDHSSPLPSHKSLHVFRRSRRRWRDQVPLLKKKKEHEHGHEHEHEEKEEGGEDDDVDEGGDREEIERKIYALQRIVPGGESLGVDKLFDETAGYILALQYRVKALRALTGFFDKLEKEKKTKFGG</sequence>
<dbReference type="AlphaFoldDB" id="A0ABD1KZX3"/>
<evidence type="ECO:0000256" key="3">
    <source>
        <dbReference type="ARBA" id="ARBA00023163"/>
    </source>
</evidence>
<dbReference type="PANTHER" id="PTHR33124:SF43">
    <property type="entry name" value="TRANSCRIPTION FACTOR PAR2"/>
    <property type="match status" value="1"/>
</dbReference>
<keyword evidence="7" id="KW-1185">Reference proteome</keyword>
<feature type="region of interest" description="Disordered" evidence="5">
    <location>
        <begin position="1"/>
        <end position="31"/>
    </location>
</feature>
<organism evidence="6 7">
    <name type="scientific">Flemingia macrophylla</name>
    <dbReference type="NCBI Taxonomy" id="520843"/>
    <lineage>
        <taxon>Eukaryota</taxon>
        <taxon>Viridiplantae</taxon>
        <taxon>Streptophyta</taxon>
        <taxon>Embryophyta</taxon>
        <taxon>Tracheophyta</taxon>
        <taxon>Spermatophyta</taxon>
        <taxon>Magnoliopsida</taxon>
        <taxon>eudicotyledons</taxon>
        <taxon>Gunneridae</taxon>
        <taxon>Pentapetalae</taxon>
        <taxon>rosids</taxon>
        <taxon>fabids</taxon>
        <taxon>Fabales</taxon>
        <taxon>Fabaceae</taxon>
        <taxon>Papilionoideae</taxon>
        <taxon>50 kb inversion clade</taxon>
        <taxon>NPAAA clade</taxon>
        <taxon>indigoferoid/millettioid clade</taxon>
        <taxon>Phaseoleae</taxon>
        <taxon>Flemingia</taxon>
    </lineage>
</organism>
<evidence type="ECO:0000256" key="2">
    <source>
        <dbReference type="ARBA" id="ARBA00023015"/>
    </source>
</evidence>
<feature type="compositionally biased region" description="Acidic residues" evidence="5">
    <location>
        <begin position="66"/>
        <end position="79"/>
    </location>
</feature>
<dbReference type="InterPro" id="IPR044549">
    <property type="entry name" value="bHLH_AtIBH1-like"/>
</dbReference>
<feature type="region of interest" description="Disordered" evidence="5">
    <location>
        <begin position="45"/>
        <end position="81"/>
    </location>
</feature>
<gene>
    <name evidence="6" type="ORF">Fmac_030677</name>
</gene>
<proteinExistence type="predicted"/>
<keyword evidence="4" id="KW-0539">Nucleus</keyword>
<comment type="subcellular location">
    <subcellularLocation>
        <location evidence="1">Nucleus</location>
    </subcellularLocation>
</comment>